<accession>A0ABT9Y5N4</accession>
<gene>
    <name evidence="1" type="ORF">J2S01_000854</name>
</gene>
<evidence type="ECO:0000313" key="2">
    <source>
        <dbReference type="Proteomes" id="UP001239167"/>
    </source>
</evidence>
<proteinExistence type="predicted"/>
<dbReference type="EMBL" id="JAUSUE010000004">
    <property type="protein sequence ID" value="MDQ0203147.1"/>
    <property type="molecule type" value="Genomic_DNA"/>
</dbReference>
<comment type="caution">
    <text evidence="1">The sequence shown here is derived from an EMBL/GenBank/DDBJ whole genome shotgun (WGS) entry which is preliminary data.</text>
</comment>
<keyword evidence="2" id="KW-1185">Reference proteome</keyword>
<name>A0ABT9Y5N4_9FIRM</name>
<dbReference type="Proteomes" id="UP001239167">
    <property type="component" value="Unassembled WGS sequence"/>
</dbReference>
<protein>
    <submittedName>
        <fullName evidence="1">Uncharacterized protein</fullName>
    </submittedName>
</protein>
<organism evidence="1 2">
    <name type="scientific">Pectinatus haikarae</name>
    <dbReference type="NCBI Taxonomy" id="349096"/>
    <lineage>
        <taxon>Bacteria</taxon>
        <taxon>Bacillati</taxon>
        <taxon>Bacillota</taxon>
        <taxon>Negativicutes</taxon>
        <taxon>Selenomonadales</taxon>
        <taxon>Selenomonadaceae</taxon>
        <taxon>Pectinatus</taxon>
    </lineage>
</organism>
<reference evidence="1 2" key="1">
    <citation type="submission" date="2023-07" db="EMBL/GenBank/DDBJ databases">
        <title>Genomic Encyclopedia of Type Strains, Phase IV (KMG-IV): sequencing the most valuable type-strain genomes for metagenomic binning, comparative biology and taxonomic classification.</title>
        <authorList>
            <person name="Goeker M."/>
        </authorList>
    </citation>
    <scope>NUCLEOTIDE SEQUENCE [LARGE SCALE GENOMIC DNA]</scope>
    <source>
        <strain evidence="1 2">DSM 16980</strain>
    </source>
</reference>
<evidence type="ECO:0000313" key="1">
    <source>
        <dbReference type="EMBL" id="MDQ0203147.1"/>
    </source>
</evidence>
<sequence>MSQSVFAFSFISDDEEQIIKDTWDAQTLDQLSSGVVAVPQSAVNNYLESALENYPEIKNAEISVHPDNQIEADIDTASSGKVVLDGTITRFVQNADSSSMTIHIDKKELADRPVTSWFFSRMSVGLLTKLFGNPLNDNEYGVKTHIDGNNMTIDFKPFVEQSALNKVQLMGSSLVDAVNVDSISTDEGTLYLHTSFNAGSTIFNAIKSFL</sequence>
<dbReference type="RefSeq" id="WP_307223133.1">
    <property type="nucleotide sequence ID" value="NZ_JAUSUE010000004.1"/>
</dbReference>